<dbReference type="AlphaFoldDB" id="A0A0S7BSU9"/>
<name>A0A0S7BSU9_9CHLR</name>
<dbReference type="InterPro" id="IPR017927">
    <property type="entry name" value="FAD-bd_FR_type"/>
</dbReference>
<dbReference type="Gene3D" id="2.10.240.10">
    <property type="entry name" value="Dihydroorotate dehydrogenase, electron transfer subunit"/>
    <property type="match status" value="1"/>
</dbReference>
<dbReference type="SUPFAM" id="SSF52343">
    <property type="entry name" value="Ferredoxin reductase-like, C-terminal NADP-linked domain"/>
    <property type="match status" value="1"/>
</dbReference>
<dbReference type="PANTHER" id="PTHR43513">
    <property type="entry name" value="DIHYDROOROTATE DEHYDROGENASE B (NAD(+)), ELECTRON TRANSFER SUBUNIT"/>
    <property type="match status" value="1"/>
</dbReference>
<feature type="domain" description="FAD-binding FR-type" evidence="12">
    <location>
        <begin position="10"/>
        <end position="99"/>
    </location>
</feature>
<dbReference type="InterPro" id="IPR001433">
    <property type="entry name" value="OxRdtase_FAD/NAD-bd"/>
</dbReference>
<dbReference type="Gene3D" id="2.40.30.10">
    <property type="entry name" value="Translation factors"/>
    <property type="match status" value="1"/>
</dbReference>
<dbReference type="OrthoDB" id="9789468at2"/>
<evidence type="ECO:0000256" key="1">
    <source>
        <dbReference type="ARBA" id="ARBA00006422"/>
    </source>
</evidence>
<evidence type="ECO:0000256" key="11">
    <source>
        <dbReference type="PIRSR" id="PIRSR006816-2"/>
    </source>
</evidence>
<dbReference type="PROSITE" id="PS51384">
    <property type="entry name" value="FAD_FR"/>
    <property type="match status" value="1"/>
</dbReference>
<keyword evidence="9 11" id="KW-0411">Iron-sulfur</keyword>
<evidence type="ECO:0000259" key="12">
    <source>
        <dbReference type="PROSITE" id="PS51384"/>
    </source>
</evidence>
<dbReference type="EMBL" id="DF968181">
    <property type="protein sequence ID" value="GAP40529.1"/>
    <property type="molecule type" value="Genomic_DNA"/>
</dbReference>
<accession>A0A0S7BSU9</accession>
<keyword evidence="2" id="KW-0813">Transport</keyword>
<evidence type="ECO:0000256" key="2">
    <source>
        <dbReference type="ARBA" id="ARBA00022448"/>
    </source>
</evidence>
<dbReference type="Pfam" id="PF10418">
    <property type="entry name" value="DHODB_Fe-S_bind"/>
    <property type="match status" value="1"/>
</dbReference>
<dbReference type="SUPFAM" id="SSF63380">
    <property type="entry name" value="Riboflavin synthase domain-like"/>
    <property type="match status" value="1"/>
</dbReference>
<dbReference type="GO" id="GO:0046872">
    <property type="term" value="F:metal ion binding"/>
    <property type="evidence" value="ECO:0007669"/>
    <property type="project" value="UniProtKB-KW"/>
</dbReference>
<dbReference type="InterPro" id="IPR019480">
    <property type="entry name" value="Dihydroorotate_DH_Fe-S-bd"/>
</dbReference>
<feature type="binding site" evidence="11">
    <location>
        <position position="230"/>
    </location>
    <ligand>
        <name>[2Fe-2S] cluster</name>
        <dbReference type="ChEBI" id="CHEBI:190135"/>
    </ligand>
</feature>
<dbReference type="RefSeq" id="WP_062279894.1">
    <property type="nucleotide sequence ID" value="NZ_DF968181.1"/>
</dbReference>
<dbReference type="InterPro" id="IPR017938">
    <property type="entry name" value="Riboflavin_synthase-like_b-brl"/>
</dbReference>
<evidence type="ECO:0000256" key="5">
    <source>
        <dbReference type="ARBA" id="ARBA00022723"/>
    </source>
</evidence>
<gene>
    <name evidence="13" type="ORF">ATC1_13505</name>
</gene>
<dbReference type="GO" id="GO:0016491">
    <property type="term" value="F:oxidoreductase activity"/>
    <property type="evidence" value="ECO:0007669"/>
    <property type="project" value="InterPro"/>
</dbReference>
<reference evidence="13" key="1">
    <citation type="journal article" date="2015" name="Genome Announc.">
        <title>Draft Genome Sequence of Anaerolineae Strain TC1, a Novel Isolate from a Methanogenic Wastewater Treatment System.</title>
        <authorList>
            <person name="Matsuura N."/>
            <person name="Tourlousse D.M."/>
            <person name="Sun L."/>
            <person name="Toyonaga M."/>
            <person name="Kuroda K."/>
            <person name="Ohashi A."/>
            <person name="Cruz R."/>
            <person name="Yamaguchi T."/>
            <person name="Sekiguchi Y."/>
        </authorList>
    </citation>
    <scope>NUCLEOTIDE SEQUENCE [LARGE SCALE GENOMIC DNA]</scope>
    <source>
        <strain evidence="13">TC1</strain>
    </source>
</reference>
<dbReference type="PROSITE" id="PS00197">
    <property type="entry name" value="2FE2S_FER_1"/>
    <property type="match status" value="1"/>
</dbReference>
<dbReference type="InterPro" id="IPR006058">
    <property type="entry name" value="2Fe2S_fd_BS"/>
</dbReference>
<organism evidence="13">
    <name type="scientific">Flexilinea flocculi</name>
    <dbReference type="NCBI Taxonomy" id="1678840"/>
    <lineage>
        <taxon>Bacteria</taxon>
        <taxon>Bacillati</taxon>
        <taxon>Chloroflexota</taxon>
        <taxon>Anaerolineae</taxon>
        <taxon>Anaerolineales</taxon>
        <taxon>Anaerolineaceae</taxon>
        <taxon>Flexilinea</taxon>
    </lineage>
</organism>
<keyword evidence="3" id="KW-0285">Flavoprotein</keyword>
<keyword evidence="7" id="KW-0249">Electron transport</keyword>
<evidence type="ECO:0000256" key="9">
    <source>
        <dbReference type="ARBA" id="ARBA00023014"/>
    </source>
</evidence>
<dbReference type="PIRSF" id="PIRSF006816">
    <property type="entry name" value="Cyc3_hyd_g"/>
    <property type="match status" value="1"/>
</dbReference>
<dbReference type="Pfam" id="PF00175">
    <property type="entry name" value="NAD_binding_1"/>
    <property type="match status" value="1"/>
</dbReference>
<evidence type="ECO:0000256" key="3">
    <source>
        <dbReference type="ARBA" id="ARBA00022630"/>
    </source>
</evidence>
<feature type="binding site" evidence="11">
    <location>
        <position position="227"/>
    </location>
    <ligand>
        <name>[2Fe-2S] cluster</name>
        <dbReference type="ChEBI" id="CHEBI:190135"/>
    </ligand>
</feature>
<keyword evidence="6" id="KW-0274">FAD</keyword>
<dbReference type="InterPro" id="IPR012165">
    <property type="entry name" value="Cyt_c3_hydrogenase_gsu"/>
</dbReference>
<evidence type="ECO:0000256" key="8">
    <source>
        <dbReference type="ARBA" id="ARBA00023004"/>
    </source>
</evidence>
<feature type="binding site" evidence="11">
    <location>
        <position position="222"/>
    </location>
    <ligand>
        <name>[2Fe-2S] cluster</name>
        <dbReference type="ChEBI" id="CHEBI:190135"/>
    </ligand>
</feature>
<keyword evidence="8 11" id="KW-0408">Iron</keyword>
<comment type="similarity">
    <text evidence="1">Belongs to the PyrK family.</text>
</comment>
<evidence type="ECO:0000256" key="7">
    <source>
        <dbReference type="ARBA" id="ARBA00022982"/>
    </source>
</evidence>
<evidence type="ECO:0000313" key="14">
    <source>
        <dbReference type="Proteomes" id="UP000053370"/>
    </source>
</evidence>
<keyword evidence="4 11" id="KW-0001">2Fe-2S</keyword>
<dbReference type="Proteomes" id="UP000053370">
    <property type="component" value="Unassembled WGS sequence"/>
</dbReference>
<evidence type="ECO:0000313" key="13">
    <source>
        <dbReference type="EMBL" id="GAP40529.1"/>
    </source>
</evidence>
<comment type="cofactor">
    <cofactor evidence="10">
        <name>[2Fe-2S] cluster</name>
        <dbReference type="ChEBI" id="CHEBI:190135"/>
    </cofactor>
</comment>
<feature type="binding site" evidence="11">
    <location>
        <position position="254"/>
    </location>
    <ligand>
        <name>[2Fe-2S] cluster</name>
        <dbReference type="ChEBI" id="CHEBI:190135"/>
    </ligand>
</feature>
<dbReference type="GO" id="GO:0051537">
    <property type="term" value="F:2 iron, 2 sulfur cluster binding"/>
    <property type="evidence" value="ECO:0007669"/>
    <property type="project" value="UniProtKB-KW"/>
</dbReference>
<evidence type="ECO:0000256" key="6">
    <source>
        <dbReference type="ARBA" id="ARBA00022827"/>
    </source>
</evidence>
<evidence type="ECO:0000256" key="10">
    <source>
        <dbReference type="ARBA" id="ARBA00034078"/>
    </source>
</evidence>
<protein>
    <submittedName>
        <fullName evidence="13">NAD(P)H-flavin reductase</fullName>
    </submittedName>
</protein>
<dbReference type="InterPro" id="IPR039261">
    <property type="entry name" value="FNR_nucleotide-bd"/>
</dbReference>
<sequence length="263" mass="29057">MEKPFSMEEKKSRVFTVDKVRIENDTTHSLIMKEPMASEPGQFILIWIPGLGEKPFSVAGSNPLMITIADVGKVSGQIDRYQPGDRLWIRGPFGQGYQPYGKDALLVGGGYGASPLLYLAETLIKKGINVHVFLGARSANLLILVDEFEKIPVKLHITTNDGTRGIQGFVTVPLEETIQQLSDVQDACVYACGPKKMLYGIDALCERYGIPRQLSWEAIMRCGMGLCGNCKIEMPDTWEEPVNKPGSKKAWLVCKDGPTSFTK</sequence>
<dbReference type="Gene3D" id="3.40.50.80">
    <property type="entry name" value="Nucleotide-binding domain of ferredoxin-NADP reductase (FNR) module"/>
    <property type="match status" value="1"/>
</dbReference>
<dbReference type="STRING" id="1678840.ATC1_13505"/>
<proteinExistence type="inferred from homology"/>
<keyword evidence="14" id="KW-1185">Reference proteome</keyword>
<dbReference type="GO" id="GO:0050660">
    <property type="term" value="F:flavin adenine dinucleotide binding"/>
    <property type="evidence" value="ECO:0007669"/>
    <property type="project" value="InterPro"/>
</dbReference>
<dbReference type="InterPro" id="IPR037117">
    <property type="entry name" value="Dihydroorotate_DH_ele_sf"/>
</dbReference>
<dbReference type="PANTHER" id="PTHR43513:SF3">
    <property type="entry name" value="DIHYDROOROTATE DEHYDROGENASE B (NAD(+)), ELECTRON TRANSFER SUBUNIT-RELATED"/>
    <property type="match status" value="1"/>
</dbReference>
<keyword evidence="5 11" id="KW-0479">Metal-binding</keyword>
<dbReference type="GO" id="GO:0006221">
    <property type="term" value="P:pyrimidine nucleotide biosynthetic process"/>
    <property type="evidence" value="ECO:0007669"/>
    <property type="project" value="InterPro"/>
</dbReference>
<evidence type="ECO:0000256" key="4">
    <source>
        <dbReference type="ARBA" id="ARBA00022714"/>
    </source>
</evidence>
<comment type="cofactor">
    <cofactor evidence="11">
        <name>[2Fe-2S] cluster</name>
        <dbReference type="ChEBI" id="CHEBI:190135"/>
    </cofactor>
    <text evidence="11">Binds 1 [2Fe-2S] cluster per subunit.</text>
</comment>
<dbReference type="InterPro" id="IPR050353">
    <property type="entry name" value="PyrK_electron_transfer"/>
</dbReference>